<protein>
    <recommendedName>
        <fullName evidence="5 9">Orotate phosphoribosyltransferase</fullName>
        <shortName evidence="9">OPRT</shortName>
        <shortName evidence="9">OPRTase</shortName>
        <ecNumber evidence="5 9">2.4.2.10</ecNumber>
    </recommendedName>
</protein>
<evidence type="ECO:0000313" key="11">
    <source>
        <dbReference type="EMBL" id="PMR71247.1"/>
    </source>
</evidence>
<dbReference type="CDD" id="cd06223">
    <property type="entry name" value="PRTases_typeI"/>
    <property type="match status" value="1"/>
</dbReference>
<dbReference type="InterPro" id="IPR004467">
    <property type="entry name" value="Or_phspho_trans_dom"/>
</dbReference>
<comment type="function">
    <text evidence="1 9">Catalyzes the transfer of a ribosyl phosphate group from 5-phosphoribose 1-diphosphate to orotate, leading to the formation of orotidine monophosphate (OMP).</text>
</comment>
<evidence type="ECO:0000256" key="9">
    <source>
        <dbReference type="HAMAP-Rule" id="MF_01208"/>
    </source>
</evidence>
<evidence type="ECO:0000256" key="2">
    <source>
        <dbReference type="ARBA" id="ARBA00004889"/>
    </source>
</evidence>
<comment type="caution">
    <text evidence="11">The sequence shown here is derived from an EMBL/GenBank/DDBJ whole genome shotgun (WGS) entry which is preliminary data.</text>
</comment>
<dbReference type="GO" id="GO:0046132">
    <property type="term" value="P:pyrimidine ribonucleoside biosynthetic process"/>
    <property type="evidence" value="ECO:0007669"/>
    <property type="project" value="TreeGrafter"/>
</dbReference>
<dbReference type="GO" id="GO:0004588">
    <property type="term" value="F:orotate phosphoribosyltransferase activity"/>
    <property type="evidence" value="ECO:0007669"/>
    <property type="project" value="UniProtKB-UniRule"/>
</dbReference>
<feature type="binding site" evidence="9">
    <location>
        <begin position="53"/>
        <end position="54"/>
    </location>
    <ligand>
        <name>orotate</name>
        <dbReference type="ChEBI" id="CHEBI:30839"/>
    </ligand>
</feature>
<dbReference type="GO" id="GO:0044205">
    <property type="term" value="P:'de novo' UMP biosynthetic process"/>
    <property type="evidence" value="ECO:0007669"/>
    <property type="project" value="UniProtKB-UniRule"/>
</dbReference>
<dbReference type="PANTHER" id="PTHR46683">
    <property type="entry name" value="OROTATE PHOSPHORIBOSYLTRANSFERASE 1-RELATED"/>
    <property type="match status" value="1"/>
</dbReference>
<comment type="catalytic activity">
    <reaction evidence="9">
        <text>orotidine 5'-phosphate + diphosphate = orotate + 5-phospho-alpha-D-ribose 1-diphosphate</text>
        <dbReference type="Rhea" id="RHEA:10380"/>
        <dbReference type="ChEBI" id="CHEBI:30839"/>
        <dbReference type="ChEBI" id="CHEBI:33019"/>
        <dbReference type="ChEBI" id="CHEBI:57538"/>
        <dbReference type="ChEBI" id="CHEBI:58017"/>
        <dbReference type="EC" id="2.4.2.10"/>
    </reaction>
</comment>
<keyword evidence="8 9" id="KW-0665">Pyrimidine biosynthesis</keyword>
<comment type="cofactor">
    <cofactor evidence="9">
        <name>Mg(2+)</name>
        <dbReference type="ChEBI" id="CHEBI:18420"/>
    </cofactor>
</comment>
<evidence type="ECO:0000256" key="4">
    <source>
        <dbReference type="ARBA" id="ARBA00011738"/>
    </source>
</evidence>
<dbReference type="FunFam" id="3.40.50.2020:FF:000008">
    <property type="entry name" value="Orotate phosphoribosyltransferase"/>
    <property type="match status" value="1"/>
</dbReference>
<evidence type="ECO:0000256" key="8">
    <source>
        <dbReference type="ARBA" id="ARBA00022975"/>
    </source>
</evidence>
<dbReference type="InterPro" id="IPR000836">
    <property type="entry name" value="PRTase_dom"/>
</dbReference>
<sequence>MIREAEGESSGVPRQQNGELQAYQREFIEFAIEQGVLRFGEFTLKSGRVSPYFFNAGLFRTGRALARLGRFYARAIADSGLAVDVLFGPAYKGIPLAATTAVALADHHDRDLPYAFNRKEAKAHGEGGSIVGAELEGRILIIDDVITAGTAIREVMGLIEAAGARAAGVVIALDRQERGNGAQSAIQEVEANFGMPVISIVTLDMVLAYLEQHAGDDLRDHAAAIRDYRARYGVRVG</sequence>
<dbReference type="EC" id="2.4.2.10" evidence="5 9"/>
<evidence type="ECO:0000256" key="1">
    <source>
        <dbReference type="ARBA" id="ARBA00003769"/>
    </source>
</evidence>
<dbReference type="NCBIfam" id="TIGR00336">
    <property type="entry name" value="pyrE"/>
    <property type="match status" value="1"/>
</dbReference>
<organism evidence="11 12">
    <name type="scientific">Halomonas heilongjiangensis</name>
    <dbReference type="NCBI Taxonomy" id="1387883"/>
    <lineage>
        <taxon>Bacteria</taxon>
        <taxon>Pseudomonadati</taxon>
        <taxon>Pseudomonadota</taxon>
        <taxon>Gammaproteobacteria</taxon>
        <taxon>Oceanospirillales</taxon>
        <taxon>Halomonadaceae</taxon>
        <taxon>Halomonas</taxon>
    </lineage>
</organism>
<comment type="similarity">
    <text evidence="3 9">Belongs to the purine/pyrimidine phosphoribosyltransferase family. PyrE subfamily.</text>
</comment>
<evidence type="ECO:0000259" key="10">
    <source>
        <dbReference type="Pfam" id="PF00156"/>
    </source>
</evidence>
<reference evidence="11 12" key="1">
    <citation type="submission" date="2018-01" db="EMBL/GenBank/DDBJ databases">
        <title>Halomonas endophytica sp. nov., isolated from storage liquid in the stems of Populus euphratica.</title>
        <authorList>
            <person name="Chen C."/>
        </authorList>
    </citation>
    <scope>NUCLEOTIDE SEQUENCE [LARGE SCALE GENOMIC DNA]</scope>
    <source>
        <strain evidence="11 12">DSM 26881</strain>
    </source>
</reference>
<dbReference type="EMBL" id="PNRE01000019">
    <property type="protein sequence ID" value="PMR71247.1"/>
    <property type="molecule type" value="Genomic_DNA"/>
</dbReference>
<evidence type="ECO:0000256" key="7">
    <source>
        <dbReference type="ARBA" id="ARBA00022679"/>
    </source>
</evidence>
<dbReference type="GO" id="GO:0005737">
    <property type="term" value="C:cytoplasm"/>
    <property type="evidence" value="ECO:0007669"/>
    <property type="project" value="TreeGrafter"/>
</dbReference>
<feature type="binding site" evidence="9">
    <location>
        <position position="175"/>
    </location>
    <ligand>
        <name>orotate</name>
        <dbReference type="ChEBI" id="CHEBI:30839"/>
    </ligand>
</feature>
<feature type="binding site" evidence="9">
    <location>
        <position position="147"/>
    </location>
    <ligand>
        <name>orotate</name>
        <dbReference type="ChEBI" id="CHEBI:30839"/>
    </ligand>
</feature>
<evidence type="ECO:0000256" key="3">
    <source>
        <dbReference type="ARBA" id="ARBA00006340"/>
    </source>
</evidence>
<feature type="domain" description="Phosphoribosyltransferase" evidence="10">
    <location>
        <begin position="64"/>
        <end position="178"/>
    </location>
</feature>
<dbReference type="RefSeq" id="WP_102626625.1">
    <property type="nucleotide sequence ID" value="NZ_PDOH01000014.1"/>
</dbReference>
<proteinExistence type="inferred from homology"/>
<keyword evidence="6 9" id="KW-0328">Glycosyltransferase</keyword>
<dbReference type="AlphaFoldDB" id="A0A2N7TSS7"/>
<dbReference type="GO" id="GO:0000287">
    <property type="term" value="F:magnesium ion binding"/>
    <property type="evidence" value="ECO:0007669"/>
    <property type="project" value="UniProtKB-UniRule"/>
</dbReference>
<keyword evidence="7 9" id="KW-0808">Transferase</keyword>
<dbReference type="Pfam" id="PF00156">
    <property type="entry name" value="Pribosyltran"/>
    <property type="match status" value="1"/>
</dbReference>
<feature type="binding site" evidence="9">
    <location>
        <position position="124"/>
    </location>
    <ligand>
        <name>5-phospho-alpha-D-ribose 1-diphosphate</name>
        <dbReference type="ChEBI" id="CHEBI:58017"/>
        <note>ligand shared between dimeric partners</note>
    </ligand>
</feature>
<evidence type="ECO:0000256" key="6">
    <source>
        <dbReference type="ARBA" id="ARBA00022676"/>
    </source>
</evidence>
<keyword evidence="9" id="KW-0460">Magnesium</keyword>
<comment type="subunit">
    <text evidence="4 9">Homodimer.</text>
</comment>
<dbReference type="Gene3D" id="3.40.50.2020">
    <property type="match status" value="1"/>
</dbReference>
<feature type="binding site" evidence="9">
    <location>
        <position position="122"/>
    </location>
    <ligand>
        <name>5-phospho-alpha-D-ribose 1-diphosphate</name>
        <dbReference type="ChEBI" id="CHEBI:58017"/>
        <note>ligand shared between dimeric partners</note>
    </ligand>
</feature>
<gene>
    <name evidence="9" type="primary">pyrE</name>
    <name evidence="11" type="ORF">C1H66_03895</name>
</gene>
<accession>A0A2N7TSS7</accession>
<dbReference type="Proteomes" id="UP000235346">
    <property type="component" value="Unassembled WGS sequence"/>
</dbReference>
<dbReference type="PANTHER" id="PTHR46683:SF1">
    <property type="entry name" value="OROTATE PHOSPHORIBOSYLTRANSFERASE 1-RELATED"/>
    <property type="match status" value="1"/>
</dbReference>
<name>A0A2N7TSS7_9GAMM</name>
<dbReference type="GO" id="GO:0006207">
    <property type="term" value="P:'de novo' pyrimidine nucleobase biosynthetic process"/>
    <property type="evidence" value="ECO:0007669"/>
    <property type="project" value="TreeGrafter"/>
</dbReference>
<feature type="binding site" description="in other chain" evidence="9">
    <location>
        <begin position="143"/>
        <end position="151"/>
    </location>
    <ligand>
        <name>5-phospho-alpha-D-ribose 1-diphosphate</name>
        <dbReference type="ChEBI" id="CHEBI:58017"/>
        <note>ligand shared between dimeric partners</note>
    </ligand>
</feature>
<evidence type="ECO:0000256" key="5">
    <source>
        <dbReference type="ARBA" id="ARBA00011971"/>
    </source>
</evidence>
<dbReference type="UniPathway" id="UPA00070">
    <property type="reaction ID" value="UER00119"/>
</dbReference>
<dbReference type="OrthoDB" id="9779060at2"/>
<feature type="binding site" description="in other chain" evidence="9">
    <location>
        <position position="119"/>
    </location>
    <ligand>
        <name>5-phospho-alpha-D-ribose 1-diphosphate</name>
        <dbReference type="ChEBI" id="CHEBI:58017"/>
        <note>ligand shared between dimeric partners</note>
    </ligand>
</feature>
<feature type="binding site" description="in other chain" evidence="9">
    <location>
        <position position="45"/>
    </location>
    <ligand>
        <name>5-phospho-alpha-D-ribose 1-diphosphate</name>
        <dbReference type="ChEBI" id="CHEBI:58017"/>
        <note>ligand shared between dimeric partners</note>
    </ligand>
</feature>
<keyword evidence="12" id="KW-1185">Reference proteome</keyword>
<dbReference type="SUPFAM" id="SSF53271">
    <property type="entry name" value="PRTase-like"/>
    <property type="match status" value="1"/>
</dbReference>
<feature type="binding site" evidence="9">
    <location>
        <position position="118"/>
    </location>
    <ligand>
        <name>5-phospho-alpha-D-ribose 1-diphosphate</name>
        <dbReference type="ChEBI" id="CHEBI:58017"/>
        <note>ligand shared between dimeric partners</note>
    </ligand>
</feature>
<feature type="binding site" description="in other chain" evidence="9">
    <location>
        <begin position="91"/>
        <end position="92"/>
    </location>
    <ligand>
        <name>5-phospho-alpha-D-ribose 1-diphosphate</name>
        <dbReference type="ChEBI" id="CHEBI:58017"/>
        <note>ligand shared between dimeric partners</note>
    </ligand>
</feature>
<evidence type="ECO:0000313" key="12">
    <source>
        <dbReference type="Proteomes" id="UP000235346"/>
    </source>
</evidence>
<comment type="pathway">
    <text evidence="2 9">Pyrimidine metabolism; UMP biosynthesis via de novo pathway; UMP from orotate: step 1/2.</text>
</comment>
<dbReference type="InterPro" id="IPR023031">
    <property type="entry name" value="OPRT"/>
</dbReference>
<dbReference type="HAMAP" id="MF_01208">
    <property type="entry name" value="PyrE"/>
    <property type="match status" value="1"/>
</dbReference>
<dbReference type="InterPro" id="IPR029057">
    <property type="entry name" value="PRTase-like"/>
</dbReference>